<dbReference type="InterPro" id="IPR017441">
    <property type="entry name" value="Protein_kinase_ATP_BS"/>
</dbReference>
<dbReference type="PANTHER" id="PTHR24056">
    <property type="entry name" value="CELL DIVISION PROTEIN KINASE"/>
    <property type="match status" value="1"/>
</dbReference>
<dbReference type="GO" id="GO:0010468">
    <property type="term" value="P:regulation of gene expression"/>
    <property type="evidence" value="ECO:0007669"/>
    <property type="project" value="TreeGrafter"/>
</dbReference>
<feature type="compositionally biased region" description="Low complexity" evidence="15">
    <location>
        <begin position="417"/>
        <end position="431"/>
    </location>
</feature>
<keyword evidence="9" id="KW-0547">Nucleotide-binding</keyword>
<comment type="catalytic activity">
    <reaction evidence="13">
        <text>L-threonyl-[protein] + ATP = O-phospho-L-threonyl-[protein] + ADP + H(+)</text>
        <dbReference type="Rhea" id="RHEA:46608"/>
        <dbReference type="Rhea" id="RHEA-COMP:11060"/>
        <dbReference type="Rhea" id="RHEA-COMP:11605"/>
        <dbReference type="ChEBI" id="CHEBI:15378"/>
        <dbReference type="ChEBI" id="CHEBI:30013"/>
        <dbReference type="ChEBI" id="CHEBI:30616"/>
        <dbReference type="ChEBI" id="CHEBI:61977"/>
        <dbReference type="ChEBI" id="CHEBI:456216"/>
        <dbReference type="EC" id="2.7.11.22"/>
    </reaction>
</comment>
<organism evidence="17 18">
    <name type="scientific">Owenia fusiformis</name>
    <name type="common">Polychaete worm</name>
    <dbReference type="NCBI Taxonomy" id="6347"/>
    <lineage>
        <taxon>Eukaryota</taxon>
        <taxon>Metazoa</taxon>
        <taxon>Spiralia</taxon>
        <taxon>Lophotrochozoa</taxon>
        <taxon>Annelida</taxon>
        <taxon>Polychaeta</taxon>
        <taxon>Sedentaria</taxon>
        <taxon>Canalipalpata</taxon>
        <taxon>Sabellida</taxon>
        <taxon>Oweniida</taxon>
        <taxon>Oweniidae</taxon>
        <taxon>Owenia</taxon>
    </lineage>
</organism>
<dbReference type="GO" id="GO:0005524">
    <property type="term" value="F:ATP binding"/>
    <property type="evidence" value="ECO:0007669"/>
    <property type="project" value="UniProtKB-UniRule"/>
</dbReference>
<dbReference type="PANTHER" id="PTHR24056:SF472">
    <property type="entry name" value="CYCLIN-DEPENDENT KINASE 4, ISOFORM A"/>
    <property type="match status" value="1"/>
</dbReference>
<evidence type="ECO:0000256" key="6">
    <source>
        <dbReference type="ARBA" id="ARBA00022553"/>
    </source>
</evidence>
<evidence type="ECO:0000256" key="11">
    <source>
        <dbReference type="ARBA" id="ARBA00022840"/>
    </source>
</evidence>
<evidence type="ECO:0000256" key="13">
    <source>
        <dbReference type="ARBA" id="ARBA00047811"/>
    </source>
</evidence>
<keyword evidence="4" id="KW-0963">Cytoplasm</keyword>
<evidence type="ECO:0000259" key="16">
    <source>
        <dbReference type="PROSITE" id="PS50011"/>
    </source>
</evidence>
<dbReference type="CDD" id="cd07838">
    <property type="entry name" value="STKc_CDK4_6_like"/>
    <property type="match status" value="1"/>
</dbReference>
<dbReference type="PROSITE" id="PS50011">
    <property type="entry name" value="PROTEIN_KINASE_DOM"/>
    <property type="match status" value="1"/>
</dbReference>
<dbReference type="EC" id="2.7.11.22" evidence="3"/>
<proteinExistence type="inferred from homology"/>
<dbReference type="AlphaFoldDB" id="A0A8J1Y1G4"/>
<dbReference type="GO" id="GO:0004693">
    <property type="term" value="F:cyclin-dependent protein serine/threonine kinase activity"/>
    <property type="evidence" value="ECO:0007669"/>
    <property type="project" value="UniProtKB-EC"/>
</dbReference>
<keyword evidence="12" id="KW-0131">Cell cycle</keyword>
<dbReference type="GO" id="GO:0007165">
    <property type="term" value="P:signal transduction"/>
    <property type="evidence" value="ECO:0007669"/>
    <property type="project" value="TreeGrafter"/>
</dbReference>
<dbReference type="GO" id="GO:0000082">
    <property type="term" value="P:G1/S transition of mitotic cell cycle"/>
    <property type="evidence" value="ECO:0007669"/>
    <property type="project" value="TreeGrafter"/>
</dbReference>
<evidence type="ECO:0000256" key="9">
    <source>
        <dbReference type="ARBA" id="ARBA00022741"/>
    </source>
</evidence>
<dbReference type="InterPro" id="IPR050108">
    <property type="entry name" value="CDK"/>
</dbReference>
<keyword evidence="7" id="KW-0132">Cell division</keyword>
<sequence length="440" mass="48835">MTSRDTQTAGDKDYEEICQIGSGAFGTVFKAKDPNNDGKFVALKKIRVQMSEDGIPMSTIREIALLKQIEAFEHPNIVRLFDIIVGNRPRGSREANVTLVFEHVDQDLAYYLEKCPSPGLGPDRVKDLMKQLLLGVEFLHSRRIVHRDLKPKNVLVTNQGQIKLADFGLARVYSFTMALTSVVVTLWYRAPEVLLQSAYGTAVDLWSCGCIFAELFNRRPLFRGESEVQQLHEIFKVMGSPSEWPENCAVPMTSFARYTGQPIESKVPEIDHRGKDLLEKLLAYNQHQRPSAEDALKHPYFTSETESPISRSAFASPVESTSHFLQQDSPFSNLFNNNGQQGRNNIDNSTRGCGFLEPRFDSSRRHHGNEILVGGNGHGYDTIDGNITDNTQRPFCNQNGQVGGSSSGVANPNTGGSQLSSRKSSSSDSDSNLICNEDLG</sequence>
<feature type="compositionally biased region" description="Polar residues" evidence="15">
    <location>
        <begin position="385"/>
        <end position="396"/>
    </location>
</feature>
<dbReference type="GO" id="GO:0000307">
    <property type="term" value="C:cyclin-dependent protein kinase holoenzyme complex"/>
    <property type="evidence" value="ECO:0007669"/>
    <property type="project" value="TreeGrafter"/>
</dbReference>
<dbReference type="PROSITE" id="PS00107">
    <property type="entry name" value="PROTEIN_KINASE_ATP"/>
    <property type="match status" value="1"/>
</dbReference>
<comment type="catalytic activity">
    <reaction evidence="14">
        <text>L-seryl-[protein] + ATP = O-phospho-L-seryl-[protein] + ADP + H(+)</text>
        <dbReference type="Rhea" id="RHEA:17989"/>
        <dbReference type="Rhea" id="RHEA-COMP:9863"/>
        <dbReference type="Rhea" id="RHEA-COMP:11604"/>
        <dbReference type="ChEBI" id="CHEBI:15378"/>
        <dbReference type="ChEBI" id="CHEBI:29999"/>
        <dbReference type="ChEBI" id="CHEBI:30616"/>
        <dbReference type="ChEBI" id="CHEBI:83421"/>
        <dbReference type="ChEBI" id="CHEBI:456216"/>
        <dbReference type="EC" id="2.7.11.22"/>
    </reaction>
</comment>
<comment type="similarity">
    <text evidence="2">Belongs to the protein kinase superfamily. CMGC Ser/Thr protein kinase family. CDC2/CDKX subfamily.</text>
</comment>
<keyword evidence="11" id="KW-0067">ATP-binding</keyword>
<dbReference type="GO" id="GO:0010389">
    <property type="term" value="P:regulation of G2/M transition of mitotic cell cycle"/>
    <property type="evidence" value="ECO:0007669"/>
    <property type="project" value="TreeGrafter"/>
</dbReference>
<evidence type="ECO:0000313" key="18">
    <source>
        <dbReference type="Proteomes" id="UP000749559"/>
    </source>
</evidence>
<dbReference type="GO" id="GO:0005737">
    <property type="term" value="C:cytoplasm"/>
    <property type="evidence" value="ECO:0007669"/>
    <property type="project" value="UniProtKB-SubCell"/>
</dbReference>
<gene>
    <name evidence="17" type="ORF">OFUS_LOCUS1340</name>
</gene>
<keyword evidence="6" id="KW-0597">Phosphoprotein</keyword>
<evidence type="ECO:0000256" key="10">
    <source>
        <dbReference type="ARBA" id="ARBA00022777"/>
    </source>
</evidence>
<dbReference type="Proteomes" id="UP000749559">
    <property type="component" value="Unassembled WGS sequence"/>
</dbReference>
<dbReference type="EMBL" id="CAIIXF020000001">
    <property type="protein sequence ID" value="CAH1773799.1"/>
    <property type="molecule type" value="Genomic_DNA"/>
</dbReference>
<dbReference type="SUPFAM" id="SSF56112">
    <property type="entry name" value="Protein kinase-like (PK-like)"/>
    <property type="match status" value="1"/>
</dbReference>
<evidence type="ECO:0000256" key="5">
    <source>
        <dbReference type="ARBA" id="ARBA00022527"/>
    </source>
</evidence>
<dbReference type="FunFam" id="1.10.510.10:FF:000205">
    <property type="entry name" value="Cyclin-dependent kinase 6"/>
    <property type="match status" value="1"/>
</dbReference>
<dbReference type="FunFam" id="3.30.200.20:FF:000124">
    <property type="entry name" value="Cyclin-dependent kinase 4"/>
    <property type="match status" value="1"/>
</dbReference>
<evidence type="ECO:0000256" key="7">
    <source>
        <dbReference type="ARBA" id="ARBA00022618"/>
    </source>
</evidence>
<evidence type="ECO:0000256" key="2">
    <source>
        <dbReference type="ARBA" id="ARBA00006485"/>
    </source>
</evidence>
<name>A0A8J1Y1G4_OWEFU</name>
<dbReference type="PROSITE" id="PS00108">
    <property type="entry name" value="PROTEIN_KINASE_ST"/>
    <property type="match status" value="1"/>
</dbReference>
<keyword evidence="18" id="KW-1185">Reference proteome</keyword>
<evidence type="ECO:0000256" key="3">
    <source>
        <dbReference type="ARBA" id="ARBA00012425"/>
    </source>
</evidence>
<dbReference type="InterPro" id="IPR000719">
    <property type="entry name" value="Prot_kinase_dom"/>
</dbReference>
<evidence type="ECO:0000256" key="14">
    <source>
        <dbReference type="ARBA" id="ARBA00048367"/>
    </source>
</evidence>
<dbReference type="GO" id="GO:0030332">
    <property type="term" value="F:cyclin binding"/>
    <property type="evidence" value="ECO:0007669"/>
    <property type="project" value="TreeGrafter"/>
</dbReference>
<evidence type="ECO:0000256" key="15">
    <source>
        <dbReference type="SAM" id="MobiDB-lite"/>
    </source>
</evidence>
<keyword evidence="8" id="KW-0808">Transferase</keyword>
<dbReference type="GO" id="GO:0005634">
    <property type="term" value="C:nucleus"/>
    <property type="evidence" value="ECO:0007669"/>
    <property type="project" value="TreeGrafter"/>
</dbReference>
<comment type="subcellular location">
    <subcellularLocation>
        <location evidence="1">Cytoplasm</location>
    </subcellularLocation>
</comment>
<evidence type="ECO:0000256" key="4">
    <source>
        <dbReference type="ARBA" id="ARBA00022490"/>
    </source>
</evidence>
<dbReference type="SMART" id="SM00220">
    <property type="entry name" value="S_TKc"/>
    <property type="match status" value="1"/>
</dbReference>
<accession>A0A8J1Y1G4</accession>
<feature type="domain" description="Protein kinase" evidence="16">
    <location>
        <begin position="14"/>
        <end position="301"/>
    </location>
</feature>
<dbReference type="Gene3D" id="1.10.510.10">
    <property type="entry name" value="Transferase(Phosphotransferase) domain 1"/>
    <property type="match status" value="1"/>
</dbReference>
<dbReference type="OrthoDB" id="1732493at2759"/>
<reference evidence="17" key="1">
    <citation type="submission" date="2022-03" db="EMBL/GenBank/DDBJ databases">
        <authorList>
            <person name="Martin C."/>
        </authorList>
    </citation>
    <scope>NUCLEOTIDE SEQUENCE</scope>
</reference>
<dbReference type="InterPro" id="IPR011009">
    <property type="entry name" value="Kinase-like_dom_sf"/>
</dbReference>
<dbReference type="GO" id="GO:0051301">
    <property type="term" value="P:cell division"/>
    <property type="evidence" value="ECO:0007669"/>
    <property type="project" value="UniProtKB-KW"/>
</dbReference>
<evidence type="ECO:0000313" key="17">
    <source>
        <dbReference type="EMBL" id="CAH1773799.1"/>
    </source>
</evidence>
<comment type="caution">
    <text evidence="17">The sequence shown here is derived from an EMBL/GenBank/DDBJ whole genome shotgun (WGS) entry which is preliminary data.</text>
</comment>
<evidence type="ECO:0000256" key="12">
    <source>
        <dbReference type="ARBA" id="ARBA00023306"/>
    </source>
</evidence>
<dbReference type="Pfam" id="PF00069">
    <property type="entry name" value="Pkinase"/>
    <property type="match status" value="1"/>
</dbReference>
<dbReference type="Gene3D" id="3.30.200.20">
    <property type="entry name" value="Phosphorylase Kinase, domain 1"/>
    <property type="match status" value="1"/>
</dbReference>
<keyword evidence="5" id="KW-0723">Serine/threonine-protein kinase</keyword>
<feature type="region of interest" description="Disordered" evidence="15">
    <location>
        <begin position="366"/>
        <end position="440"/>
    </location>
</feature>
<evidence type="ECO:0000256" key="8">
    <source>
        <dbReference type="ARBA" id="ARBA00022679"/>
    </source>
</evidence>
<protein>
    <recommendedName>
        <fullName evidence="3">cyclin-dependent kinase</fullName>
        <ecNumber evidence="3">2.7.11.22</ecNumber>
    </recommendedName>
</protein>
<dbReference type="InterPro" id="IPR008271">
    <property type="entry name" value="Ser/Thr_kinase_AS"/>
</dbReference>
<evidence type="ECO:0000256" key="1">
    <source>
        <dbReference type="ARBA" id="ARBA00004496"/>
    </source>
</evidence>
<keyword evidence="10" id="KW-0418">Kinase</keyword>